<feature type="domain" description="Anthrax toxin edema factor central" evidence="1">
    <location>
        <begin position="6"/>
        <end position="114"/>
    </location>
</feature>
<dbReference type="Proteomes" id="UP000002943">
    <property type="component" value="Unassembled WGS sequence"/>
</dbReference>
<dbReference type="STRING" id="796620.VIBC2010_06099"/>
<evidence type="ECO:0000313" key="2">
    <source>
        <dbReference type="EMBL" id="EFP97686.1"/>
    </source>
</evidence>
<dbReference type="SUPFAM" id="SSF81298">
    <property type="entry name" value="Adenylylcyclase toxin (the edema factor)"/>
    <property type="match status" value="1"/>
</dbReference>
<dbReference type="Gene3D" id="3.90.1760.10">
    <property type="entry name" value="Anthrax toxin, edema factor, central domain"/>
    <property type="match status" value="1"/>
</dbReference>
<dbReference type="EMBL" id="AEIU01000051">
    <property type="protein sequence ID" value="EFP97686.1"/>
    <property type="molecule type" value="Genomic_DNA"/>
</dbReference>
<evidence type="ECO:0000313" key="3">
    <source>
        <dbReference type="Proteomes" id="UP000002943"/>
    </source>
</evidence>
<proteinExistence type="predicted"/>
<dbReference type="AlphaFoldDB" id="E3BGW7"/>
<dbReference type="InterPro" id="IPR005165">
    <property type="entry name" value="Anthrax_toxin_edema_cen"/>
</dbReference>
<evidence type="ECO:0000259" key="1">
    <source>
        <dbReference type="Pfam" id="PF03497"/>
    </source>
</evidence>
<protein>
    <recommendedName>
        <fullName evidence="1">Anthrax toxin edema factor central domain-containing protein</fullName>
    </recommendedName>
</protein>
<reference evidence="2 3" key="1">
    <citation type="journal article" date="2012" name="Int. J. Syst. Evol. Microbiol.">
        <title>Vibrio caribbeanicus sp. nov., isolated from the marine sponge Scleritoderma cyanea.</title>
        <authorList>
            <person name="Hoffmann M."/>
            <person name="Monday S.R."/>
            <person name="Allard M.W."/>
            <person name="Strain E.A."/>
            <person name="Whittaker P."/>
            <person name="Naum M."/>
            <person name="McCarthy P.J."/>
            <person name="Lopez J.V."/>
            <person name="Fischer M."/>
            <person name="Brown E.W."/>
        </authorList>
    </citation>
    <scope>NUCLEOTIDE SEQUENCE [LARGE SCALE GENOMIC DNA]</scope>
    <source>
        <strain evidence="2 3">ATCC BAA-2122</strain>
    </source>
</reference>
<dbReference type="InterPro" id="IPR037017">
    <property type="entry name" value="Anthrax_toxin_edema_cen_sf"/>
</dbReference>
<accession>E3BGW7</accession>
<dbReference type="OrthoDB" id="1550625at2"/>
<organism evidence="2 3">
    <name type="scientific">Vibrio caribbeanicus ATCC BAA-2122</name>
    <dbReference type="NCBI Taxonomy" id="796620"/>
    <lineage>
        <taxon>Bacteria</taxon>
        <taxon>Pseudomonadati</taxon>
        <taxon>Pseudomonadota</taxon>
        <taxon>Gammaproteobacteria</taxon>
        <taxon>Vibrionales</taxon>
        <taxon>Vibrionaceae</taxon>
        <taxon>Vibrio</taxon>
    </lineage>
</organism>
<dbReference type="Gene3D" id="3.30.70.1720">
    <property type="match status" value="1"/>
</dbReference>
<dbReference type="InterPro" id="IPR035099">
    <property type="entry name" value="Anthrax_toxin_C-terminal"/>
</dbReference>
<gene>
    <name evidence="2" type="ORF">VIBC2010_06099</name>
</gene>
<sequence>MQYDDAAVIKSGIPKAHATVFQQVANECDTIIISRSVGKYATQLIEESYATKGFHVKTKSCNWGPMAGFVLADPRFSKNGADRNAQDSQYKSTMSAIINHGATLKGLYITENRRSALPLLFQGDATTSYSETYVCNGERLITARKNDTILEFVLKRQYNVPGAGSIPLWAVCYRDNKKLPAKRFLGAVVETTNFGVLNQVMGLTDPRGHKPTMATYRGVMTGDYDLWGCFPKVSVYEPEGLDARMVPNSNSQLFNYKMFNRFEDKHRGNITQRIQTIRLSLNNKFKHTGYRGGDLVHHSDEAGRPMVDNIEYDSIAFIPNQPIMYFENRLDYDAFISRSRKLGYQTILNAWWHLISAVGEERFRNDILDARKGHVNALGFIKERAHPLLQRNNAV</sequence>
<keyword evidence="3" id="KW-1185">Reference proteome</keyword>
<name>E3BGW7_9VIBR</name>
<comment type="caution">
    <text evidence="2">The sequence shown here is derived from an EMBL/GenBank/DDBJ whole genome shotgun (WGS) entry which is preliminary data.</text>
</comment>
<dbReference type="Pfam" id="PF03497">
    <property type="entry name" value="Anthrax_toxA"/>
    <property type="match status" value="1"/>
</dbReference>
<dbReference type="eggNOG" id="COG3064">
    <property type="taxonomic scope" value="Bacteria"/>
</dbReference>
<dbReference type="GO" id="GO:0005576">
    <property type="term" value="C:extracellular region"/>
    <property type="evidence" value="ECO:0007669"/>
    <property type="project" value="InterPro"/>
</dbReference>
<dbReference type="GO" id="GO:0008294">
    <property type="term" value="F:calcium- and calmodulin-responsive adenylate cyclase activity"/>
    <property type="evidence" value="ECO:0007669"/>
    <property type="project" value="InterPro"/>
</dbReference>
<dbReference type="RefSeq" id="WP_009600211.1">
    <property type="nucleotide sequence ID" value="NZ_AEIU01000051.1"/>
</dbReference>